<dbReference type="EMBL" id="JBHTAS010000001">
    <property type="protein sequence ID" value="MFC7141525.1"/>
    <property type="molecule type" value="Genomic_DNA"/>
</dbReference>
<reference evidence="7 8" key="1">
    <citation type="journal article" date="2019" name="Int. J. Syst. Evol. Microbiol.">
        <title>The Global Catalogue of Microorganisms (GCM) 10K type strain sequencing project: providing services to taxonomists for standard genome sequencing and annotation.</title>
        <authorList>
            <consortium name="The Broad Institute Genomics Platform"/>
            <consortium name="The Broad Institute Genome Sequencing Center for Infectious Disease"/>
            <person name="Wu L."/>
            <person name="Ma J."/>
        </authorList>
    </citation>
    <scope>NUCLEOTIDE SEQUENCE [LARGE SCALE GENOMIC DNA]</scope>
    <source>
        <strain evidence="7 8">XZYJT29</strain>
    </source>
</reference>
<keyword evidence="3 5" id="KW-1133">Transmembrane helix</keyword>
<evidence type="ECO:0000256" key="3">
    <source>
        <dbReference type="ARBA" id="ARBA00022989"/>
    </source>
</evidence>
<dbReference type="PANTHER" id="PTHR42729">
    <property type="entry name" value="OLIGO/DIPEPTIDE TRANSPORT, PERMEASE PROTEIN (DPPC-2)"/>
    <property type="match status" value="1"/>
</dbReference>
<feature type="domain" description="ABC transmembrane type-1" evidence="6">
    <location>
        <begin position="120"/>
        <end position="309"/>
    </location>
</feature>
<feature type="transmembrane region" description="Helical" evidence="5">
    <location>
        <begin position="119"/>
        <end position="143"/>
    </location>
</feature>
<proteinExistence type="inferred from homology"/>
<evidence type="ECO:0000313" key="7">
    <source>
        <dbReference type="EMBL" id="MFC7141525.1"/>
    </source>
</evidence>
<dbReference type="AlphaFoldDB" id="A0ABD5Y2D2"/>
<gene>
    <name evidence="7" type="ORF">ACFQMA_17010</name>
</gene>
<comment type="similarity">
    <text evidence="5">Belongs to the binding-protein-dependent transport system permease family.</text>
</comment>
<sequence length="326" mass="35669">MSDASIDNVADAAIDDDEIPLEVVSDVEYTWEDTLRDILYAYVVIPGKILLNDYRALVGFGIVLLYLATATLGTWLLEPTSMWAGERLTQPFQTMAHPLGTDPQGRDLLKLIVYGTPPVLTMMFSGGLFVVVVGTIVGTLAGFAGGRIDSVLSTATDVALTIPGLPLIIVLAVTLNPKNPILIGILLGINGWGGLARNLRSQVLSIREEEYVEAARAMGVTTRSVLSKDILPNMMPYVMYNFMSSMRGVLFASVGLYYLGVLPYSQENWGVLIDQAYTNGALTTWSMFHWIVWPILAVVTLSLGLILISQSTDKLFNPRVRARHED</sequence>
<dbReference type="GeneID" id="78821840"/>
<dbReference type="PANTHER" id="PTHR42729:SF1">
    <property type="entry name" value="OLIGO_DIPEPTIDE TRANSPORT, PERMEASE PROTEIN (DPPC-2)"/>
    <property type="match status" value="1"/>
</dbReference>
<evidence type="ECO:0000256" key="5">
    <source>
        <dbReference type="RuleBase" id="RU363032"/>
    </source>
</evidence>
<evidence type="ECO:0000313" key="8">
    <source>
        <dbReference type="Proteomes" id="UP001596432"/>
    </source>
</evidence>
<feature type="transmembrane region" description="Helical" evidence="5">
    <location>
        <begin position="181"/>
        <end position="199"/>
    </location>
</feature>
<evidence type="ECO:0000259" key="6">
    <source>
        <dbReference type="PROSITE" id="PS50928"/>
    </source>
</evidence>
<keyword evidence="8" id="KW-1185">Reference proteome</keyword>
<dbReference type="PROSITE" id="PS50928">
    <property type="entry name" value="ABC_TM1"/>
    <property type="match status" value="1"/>
</dbReference>
<keyword evidence="4 5" id="KW-0472">Membrane</keyword>
<dbReference type="Proteomes" id="UP001596432">
    <property type="component" value="Unassembled WGS sequence"/>
</dbReference>
<feature type="transmembrane region" description="Helical" evidence="5">
    <location>
        <begin position="287"/>
        <end position="308"/>
    </location>
</feature>
<feature type="transmembrane region" description="Helical" evidence="5">
    <location>
        <begin position="237"/>
        <end position="259"/>
    </location>
</feature>
<protein>
    <submittedName>
        <fullName evidence="7">ABC transporter permease</fullName>
    </submittedName>
</protein>
<dbReference type="RefSeq" id="WP_274322606.1">
    <property type="nucleotide sequence ID" value="NZ_CP118158.1"/>
</dbReference>
<evidence type="ECO:0000256" key="1">
    <source>
        <dbReference type="ARBA" id="ARBA00004141"/>
    </source>
</evidence>
<dbReference type="Gene3D" id="1.10.3720.10">
    <property type="entry name" value="MetI-like"/>
    <property type="match status" value="1"/>
</dbReference>
<dbReference type="SUPFAM" id="SSF161098">
    <property type="entry name" value="MetI-like"/>
    <property type="match status" value="1"/>
</dbReference>
<comment type="caution">
    <text evidence="7">The sequence shown here is derived from an EMBL/GenBank/DDBJ whole genome shotgun (WGS) entry which is preliminary data.</text>
</comment>
<feature type="transmembrane region" description="Helical" evidence="5">
    <location>
        <begin position="56"/>
        <end position="77"/>
    </location>
</feature>
<feature type="transmembrane region" description="Helical" evidence="5">
    <location>
        <begin position="155"/>
        <end position="175"/>
    </location>
</feature>
<evidence type="ECO:0000256" key="4">
    <source>
        <dbReference type="ARBA" id="ARBA00023136"/>
    </source>
</evidence>
<evidence type="ECO:0000256" key="2">
    <source>
        <dbReference type="ARBA" id="ARBA00022692"/>
    </source>
</evidence>
<dbReference type="CDD" id="cd06261">
    <property type="entry name" value="TM_PBP2"/>
    <property type="match status" value="1"/>
</dbReference>
<name>A0ABD5Y2D2_9EURY</name>
<dbReference type="GO" id="GO:0005886">
    <property type="term" value="C:plasma membrane"/>
    <property type="evidence" value="ECO:0007669"/>
    <property type="project" value="UniProtKB-SubCell"/>
</dbReference>
<keyword evidence="2 5" id="KW-0812">Transmembrane</keyword>
<keyword evidence="5" id="KW-0813">Transport</keyword>
<dbReference type="Pfam" id="PF00528">
    <property type="entry name" value="BPD_transp_1"/>
    <property type="match status" value="1"/>
</dbReference>
<comment type="subcellular location">
    <subcellularLocation>
        <location evidence="5">Cell membrane</location>
        <topology evidence="5">Multi-pass membrane protein</topology>
    </subcellularLocation>
    <subcellularLocation>
        <location evidence="1">Membrane</location>
        <topology evidence="1">Multi-pass membrane protein</topology>
    </subcellularLocation>
</comment>
<dbReference type="InterPro" id="IPR035906">
    <property type="entry name" value="MetI-like_sf"/>
</dbReference>
<accession>A0ABD5Y2D2</accession>
<organism evidence="7 8">
    <name type="scientific">Halosimplex aquaticum</name>
    <dbReference type="NCBI Taxonomy" id="3026162"/>
    <lineage>
        <taxon>Archaea</taxon>
        <taxon>Methanobacteriati</taxon>
        <taxon>Methanobacteriota</taxon>
        <taxon>Stenosarchaea group</taxon>
        <taxon>Halobacteria</taxon>
        <taxon>Halobacteriales</taxon>
        <taxon>Haloarculaceae</taxon>
        <taxon>Halosimplex</taxon>
    </lineage>
</organism>
<dbReference type="InterPro" id="IPR000515">
    <property type="entry name" value="MetI-like"/>
</dbReference>